<comment type="subcellular location">
    <subcellularLocation>
        <location evidence="2 16">Cytoplasm</location>
    </subcellularLocation>
</comment>
<protein>
    <recommendedName>
        <fullName evidence="4 16">D-alanine--D-alanine ligase</fullName>
        <ecNumber evidence="4 16">6.3.2.4</ecNumber>
    </recommendedName>
    <alternativeName>
        <fullName evidence="16">D-Ala-D-Ala ligase</fullName>
    </alternativeName>
    <alternativeName>
        <fullName evidence="16">D-alanylalanine synthetase</fullName>
    </alternativeName>
</protein>
<dbReference type="GO" id="GO:0046872">
    <property type="term" value="F:metal ion binding"/>
    <property type="evidence" value="ECO:0007669"/>
    <property type="project" value="UniProtKB-KW"/>
</dbReference>
<feature type="active site" evidence="17">
    <location>
        <position position="176"/>
    </location>
</feature>
<dbReference type="PROSITE" id="PS00844">
    <property type="entry name" value="DALA_DALA_LIGASE_2"/>
    <property type="match status" value="1"/>
</dbReference>
<dbReference type="GO" id="GO:0009252">
    <property type="term" value="P:peptidoglycan biosynthetic process"/>
    <property type="evidence" value="ECO:0007669"/>
    <property type="project" value="UniProtKB-UniRule"/>
</dbReference>
<comment type="similarity">
    <text evidence="3 16">Belongs to the D-alanine--D-alanine ligase family.</text>
</comment>
<feature type="active site" evidence="17">
    <location>
        <position position="17"/>
    </location>
</feature>
<dbReference type="Pfam" id="PF01820">
    <property type="entry name" value="Dala_Dala_lig_N"/>
    <property type="match status" value="1"/>
</dbReference>
<evidence type="ECO:0000256" key="5">
    <source>
        <dbReference type="ARBA" id="ARBA00022490"/>
    </source>
</evidence>
<dbReference type="EC" id="6.3.2.4" evidence="4 16"/>
<evidence type="ECO:0000256" key="2">
    <source>
        <dbReference type="ARBA" id="ARBA00004496"/>
    </source>
</evidence>
<keyword evidence="10 18" id="KW-0460">Magnesium</keyword>
<dbReference type="Gene3D" id="3.40.50.20">
    <property type="match status" value="1"/>
</dbReference>
<evidence type="ECO:0000256" key="1">
    <source>
        <dbReference type="ARBA" id="ARBA00001936"/>
    </source>
</evidence>
<dbReference type="SUPFAM" id="SSF56059">
    <property type="entry name" value="Glutathione synthetase ATP-binding domain-like"/>
    <property type="match status" value="1"/>
</dbReference>
<dbReference type="InterPro" id="IPR000291">
    <property type="entry name" value="D-Ala_lig_Van_CS"/>
</dbReference>
<evidence type="ECO:0000256" key="9">
    <source>
        <dbReference type="ARBA" id="ARBA00022840"/>
    </source>
</evidence>
<dbReference type="GO" id="GO:0005524">
    <property type="term" value="F:ATP binding"/>
    <property type="evidence" value="ECO:0007669"/>
    <property type="project" value="UniProtKB-UniRule"/>
</dbReference>
<keyword evidence="5 16" id="KW-0963">Cytoplasm</keyword>
<feature type="binding site" evidence="18">
    <location>
        <position position="296"/>
    </location>
    <ligand>
        <name>Mg(2+)</name>
        <dbReference type="ChEBI" id="CHEBI:18420"/>
        <label>2</label>
    </ligand>
</feature>
<evidence type="ECO:0000313" key="21">
    <source>
        <dbReference type="EMBL" id="HFI92092.1"/>
    </source>
</evidence>
<keyword evidence="7 18" id="KW-0479">Metal-binding</keyword>
<feature type="binding site" evidence="18">
    <location>
        <position position="298"/>
    </location>
    <ligand>
        <name>Mg(2+)</name>
        <dbReference type="ChEBI" id="CHEBI:18420"/>
        <label>2</label>
    </ligand>
</feature>
<dbReference type="GO" id="GO:0005737">
    <property type="term" value="C:cytoplasm"/>
    <property type="evidence" value="ECO:0007669"/>
    <property type="project" value="UniProtKB-SubCell"/>
</dbReference>
<dbReference type="Gene3D" id="3.30.470.20">
    <property type="entry name" value="ATP-grasp fold, B domain"/>
    <property type="match status" value="1"/>
</dbReference>
<proteinExistence type="inferred from homology"/>
<feature type="active site" evidence="17">
    <location>
        <position position="307"/>
    </location>
</feature>
<dbReference type="UniPathway" id="UPA00219"/>
<dbReference type="GO" id="GO:0008716">
    <property type="term" value="F:D-alanine-D-alanine ligase activity"/>
    <property type="evidence" value="ECO:0007669"/>
    <property type="project" value="UniProtKB-UniRule"/>
</dbReference>
<dbReference type="NCBIfam" id="NF002378">
    <property type="entry name" value="PRK01372.1"/>
    <property type="match status" value="1"/>
</dbReference>
<evidence type="ECO:0000256" key="8">
    <source>
        <dbReference type="ARBA" id="ARBA00022741"/>
    </source>
</evidence>
<organism evidence="21">
    <name type="scientific">Ignavibacterium album</name>
    <dbReference type="NCBI Taxonomy" id="591197"/>
    <lineage>
        <taxon>Bacteria</taxon>
        <taxon>Pseudomonadati</taxon>
        <taxon>Ignavibacteriota</taxon>
        <taxon>Ignavibacteria</taxon>
        <taxon>Ignavibacteriales</taxon>
        <taxon>Ignavibacteriaceae</taxon>
        <taxon>Ignavibacterium</taxon>
    </lineage>
</organism>
<comment type="cofactor">
    <cofactor evidence="1">
        <name>Mn(2+)</name>
        <dbReference type="ChEBI" id="CHEBI:29035"/>
    </cofactor>
</comment>
<feature type="binding site" evidence="18">
    <location>
        <position position="296"/>
    </location>
    <ligand>
        <name>Mg(2+)</name>
        <dbReference type="ChEBI" id="CHEBI:18420"/>
        <label>1</label>
    </ligand>
</feature>
<accession>A0A7V2ZLC4</accession>
<dbReference type="AlphaFoldDB" id="A0A7V2ZLC4"/>
<evidence type="ECO:0000256" key="14">
    <source>
        <dbReference type="ARBA" id="ARBA00023316"/>
    </source>
</evidence>
<evidence type="ECO:0000256" key="16">
    <source>
        <dbReference type="HAMAP-Rule" id="MF_00047"/>
    </source>
</evidence>
<keyword evidence="9 19" id="KW-0067">ATP-binding</keyword>
<gene>
    <name evidence="16" type="primary">ddl</name>
    <name evidence="21" type="ORF">ENS31_11290</name>
</gene>
<keyword evidence="8 19" id="KW-0547">Nucleotide-binding</keyword>
<dbReference type="NCBIfam" id="TIGR01205">
    <property type="entry name" value="D_ala_D_alaTIGR"/>
    <property type="match status" value="1"/>
</dbReference>
<evidence type="ECO:0000256" key="11">
    <source>
        <dbReference type="ARBA" id="ARBA00022960"/>
    </source>
</evidence>
<evidence type="ECO:0000256" key="17">
    <source>
        <dbReference type="PIRSR" id="PIRSR039102-1"/>
    </source>
</evidence>
<evidence type="ECO:0000256" key="12">
    <source>
        <dbReference type="ARBA" id="ARBA00022984"/>
    </source>
</evidence>
<evidence type="ECO:0000256" key="15">
    <source>
        <dbReference type="ARBA" id="ARBA00047614"/>
    </source>
</evidence>
<dbReference type="HAMAP" id="MF_00047">
    <property type="entry name" value="Dala_Dala_lig"/>
    <property type="match status" value="1"/>
</dbReference>
<evidence type="ECO:0000256" key="3">
    <source>
        <dbReference type="ARBA" id="ARBA00010871"/>
    </source>
</evidence>
<evidence type="ECO:0000256" key="6">
    <source>
        <dbReference type="ARBA" id="ARBA00022598"/>
    </source>
</evidence>
<evidence type="ECO:0000256" key="10">
    <source>
        <dbReference type="ARBA" id="ARBA00022842"/>
    </source>
</evidence>
<dbReference type="PROSITE" id="PS50975">
    <property type="entry name" value="ATP_GRASP"/>
    <property type="match status" value="1"/>
</dbReference>
<comment type="cofactor">
    <cofactor evidence="18">
        <name>Mg(2+)</name>
        <dbReference type="ChEBI" id="CHEBI:18420"/>
    </cofactor>
    <cofactor evidence="18">
        <name>Mn(2+)</name>
        <dbReference type="ChEBI" id="CHEBI:29035"/>
    </cofactor>
    <text evidence="18">Binds 2 magnesium or manganese ions per subunit.</text>
</comment>
<dbReference type="InterPro" id="IPR011127">
    <property type="entry name" value="Dala_Dala_lig_N"/>
</dbReference>
<feature type="domain" description="ATP-grasp" evidence="20">
    <location>
        <begin position="129"/>
        <end position="329"/>
    </location>
</feature>
<evidence type="ECO:0000256" key="18">
    <source>
        <dbReference type="PIRSR" id="PIRSR039102-3"/>
    </source>
</evidence>
<dbReference type="InterPro" id="IPR011095">
    <property type="entry name" value="Dala_Dala_lig_C"/>
</dbReference>
<dbReference type="InterPro" id="IPR016185">
    <property type="entry name" value="PreATP-grasp_dom_sf"/>
</dbReference>
<name>A0A7V2ZLC4_9BACT</name>
<evidence type="ECO:0000256" key="19">
    <source>
        <dbReference type="PROSITE-ProRule" id="PRU00409"/>
    </source>
</evidence>
<dbReference type="SUPFAM" id="SSF52440">
    <property type="entry name" value="PreATP-grasp domain"/>
    <property type="match status" value="1"/>
</dbReference>
<comment type="catalytic activity">
    <reaction evidence="15 16">
        <text>2 D-alanine + ATP = D-alanyl-D-alanine + ADP + phosphate + H(+)</text>
        <dbReference type="Rhea" id="RHEA:11224"/>
        <dbReference type="ChEBI" id="CHEBI:15378"/>
        <dbReference type="ChEBI" id="CHEBI:30616"/>
        <dbReference type="ChEBI" id="CHEBI:43474"/>
        <dbReference type="ChEBI" id="CHEBI:57416"/>
        <dbReference type="ChEBI" id="CHEBI:57822"/>
        <dbReference type="ChEBI" id="CHEBI:456216"/>
        <dbReference type="EC" id="6.3.2.4"/>
    </reaction>
</comment>
<feature type="binding site" evidence="18">
    <location>
        <position position="283"/>
    </location>
    <ligand>
        <name>Mg(2+)</name>
        <dbReference type="ChEBI" id="CHEBI:18420"/>
        <label>1</label>
    </ligand>
</feature>
<dbReference type="NCBIfam" id="NF002528">
    <property type="entry name" value="PRK01966.1-4"/>
    <property type="match status" value="1"/>
</dbReference>
<dbReference type="Gene3D" id="3.30.1490.20">
    <property type="entry name" value="ATP-grasp fold, A domain"/>
    <property type="match status" value="1"/>
</dbReference>
<dbReference type="GO" id="GO:0071555">
    <property type="term" value="P:cell wall organization"/>
    <property type="evidence" value="ECO:0007669"/>
    <property type="project" value="UniProtKB-KW"/>
</dbReference>
<keyword evidence="6 16" id="KW-0436">Ligase</keyword>
<dbReference type="PANTHER" id="PTHR23132:SF23">
    <property type="entry name" value="D-ALANINE--D-ALANINE LIGASE B"/>
    <property type="match status" value="1"/>
</dbReference>
<evidence type="ECO:0000259" key="20">
    <source>
        <dbReference type="PROSITE" id="PS50975"/>
    </source>
</evidence>
<keyword evidence="13 18" id="KW-0464">Manganese</keyword>
<dbReference type="EMBL" id="DSUJ01000008">
    <property type="protein sequence ID" value="HFI92092.1"/>
    <property type="molecule type" value="Genomic_DNA"/>
</dbReference>
<dbReference type="InterPro" id="IPR013815">
    <property type="entry name" value="ATP_grasp_subdomain_1"/>
</dbReference>
<dbReference type="Pfam" id="PF07478">
    <property type="entry name" value="Dala_Dala_lig_C"/>
    <property type="match status" value="1"/>
</dbReference>
<sequence length="332" mass="37219">MNKKLNIILLVGGTSTERYISKLTSKSIYTALLNLGHKVTLLDPAYGDNQPTEIEKFFDEKDFGEISNSNYIRCFNRKEFENADLVFLGLHGKWGEDGTVQAILDLMGIKYTGSKTLSSAVTMDKILSKILFDKFDIPTPKWFAFNNSEMSSEEVSNRIEKELGYPAIIKPNDQGSTVGLSVCKNSDDVRKALSLAKDYSEKVLVEEFIPGRELTVGIIGDEALPVLEIKPKHEIYDYECKYTSGMSEYIVPADIPEDIAKELQITSVKAFKALECDGYARIDFRLSPENKFYLLEINTLPGMTSLSLVPKMAKAIGMSFEQLIDKIIQLSL</sequence>
<reference evidence="21" key="1">
    <citation type="journal article" date="2020" name="mSystems">
        <title>Genome- and Community-Level Interaction Insights into Carbon Utilization and Element Cycling Functions of Hydrothermarchaeota in Hydrothermal Sediment.</title>
        <authorList>
            <person name="Zhou Z."/>
            <person name="Liu Y."/>
            <person name="Xu W."/>
            <person name="Pan J."/>
            <person name="Luo Z.H."/>
            <person name="Li M."/>
        </authorList>
    </citation>
    <scope>NUCLEOTIDE SEQUENCE [LARGE SCALE GENOMIC DNA]</scope>
    <source>
        <strain evidence="21">SpSt-479</strain>
    </source>
</reference>
<evidence type="ECO:0000256" key="13">
    <source>
        <dbReference type="ARBA" id="ARBA00023211"/>
    </source>
</evidence>
<keyword evidence="12 16" id="KW-0573">Peptidoglycan synthesis</keyword>
<dbReference type="InterPro" id="IPR011761">
    <property type="entry name" value="ATP-grasp"/>
</dbReference>
<comment type="pathway">
    <text evidence="16">Cell wall biogenesis; peptidoglycan biosynthesis.</text>
</comment>
<keyword evidence="14 16" id="KW-0961">Cell wall biogenesis/degradation</keyword>
<dbReference type="PANTHER" id="PTHR23132">
    <property type="entry name" value="D-ALANINE--D-ALANINE LIGASE"/>
    <property type="match status" value="1"/>
</dbReference>
<evidence type="ECO:0000256" key="7">
    <source>
        <dbReference type="ARBA" id="ARBA00022723"/>
    </source>
</evidence>
<comment type="function">
    <text evidence="16">Cell wall formation.</text>
</comment>
<evidence type="ECO:0000256" key="4">
    <source>
        <dbReference type="ARBA" id="ARBA00012216"/>
    </source>
</evidence>
<dbReference type="PROSITE" id="PS00843">
    <property type="entry name" value="DALA_DALA_LIGASE_1"/>
    <property type="match status" value="1"/>
</dbReference>
<dbReference type="PIRSF" id="PIRSF039102">
    <property type="entry name" value="Ddl/VanB"/>
    <property type="match status" value="1"/>
</dbReference>
<dbReference type="GO" id="GO:0008360">
    <property type="term" value="P:regulation of cell shape"/>
    <property type="evidence" value="ECO:0007669"/>
    <property type="project" value="UniProtKB-KW"/>
</dbReference>
<dbReference type="InterPro" id="IPR005905">
    <property type="entry name" value="D_ala_D_ala"/>
</dbReference>
<dbReference type="FunFam" id="3.30.470.20:FF:000008">
    <property type="entry name" value="D-alanine--D-alanine ligase"/>
    <property type="match status" value="1"/>
</dbReference>
<comment type="caution">
    <text evidence="21">The sequence shown here is derived from an EMBL/GenBank/DDBJ whole genome shotgun (WGS) entry which is preliminary data.</text>
</comment>
<dbReference type="SMART" id="SM01209">
    <property type="entry name" value="GARS_A"/>
    <property type="match status" value="1"/>
</dbReference>
<keyword evidence="11 16" id="KW-0133">Cell shape</keyword>